<evidence type="ECO:0000256" key="3">
    <source>
        <dbReference type="ARBA" id="ARBA00022553"/>
    </source>
</evidence>
<dbReference type="SMART" id="SM00448">
    <property type="entry name" value="REC"/>
    <property type="match status" value="1"/>
</dbReference>
<dbReference type="InterPro" id="IPR005467">
    <property type="entry name" value="His_kinase_dom"/>
</dbReference>
<dbReference type="PROSITE" id="PS50110">
    <property type="entry name" value="RESPONSE_REGULATORY"/>
    <property type="match status" value="1"/>
</dbReference>
<dbReference type="EC" id="2.7.13.3" evidence="2"/>
<name>A0A426U374_9CHLR</name>
<dbReference type="PROSITE" id="PS50113">
    <property type="entry name" value="PAC"/>
    <property type="match status" value="2"/>
</dbReference>
<evidence type="ECO:0000256" key="8">
    <source>
        <dbReference type="ARBA" id="ARBA00023012"/>
    </source>
</evidence>
<keyword evidence="6 13" id="KW-0418">Kinase</keyword>
<evidence type="ECO:0000256" key="9">
    <source>
        <dbReference type="PROSITE-ProRule" id="PRU00169"/>
    </source>
</evidence>
<reference evidence="13 14" key="1">
    <citation type="submission" date="2018-12" db="EMBL/GenBank/DDBJ databases">
        <title>Genome Sequence of Candidatus Viridilinea halotolerans isolated from saline sulfide-rich spring.</title>
        <authorList>
            <person name="Grouzdev D.S."/>
            <person name="Burganskaya E.I."/>
            <person name="Krutkina M.S."/>
            <person name="Sukhacheva M.V."/>
            <person name="Gorlenko V.M."/>
        </authorList>
    </citation>
    <scope>NUCLEOTIDE SEQUENCE [LARGE SCALE GENOMIC DNA]</scope>
    <source>
        <strain evidence="13">Chok-6</strain>
    </source>
</reference>
<evidence type="ECO:0000259" key="10">
    <source>
        <dbReference type="PROSITE" id="PS50109"/>
    </source>
</evidence>
<evidence type="ECO:0000259" key="12">
    <source>
        <dbReference type="PROSITE" id="PS50113"/>
    </source>
</evidence>
<evidence type="ECO:0000313" key="13">
    <source>
        <dbReference type="EMBL" id="RRR74269.1"/>
    </source>
</evidence>
<dbReference type="Gene3D" id="3.30.450.20">
    <property type="entry name" value="PAS domain"/>
    <property type="match status" value="3"/>
</dbReference>
<dbReference type="SMART" id="SM00091">
    <property type="entry name" value="PAS"/>
    <property type="match status" value="3"/>
</dbReference>
<feature type="domain" description="PAC" evidence="12">
    <location>
        <begin position="213"/>
        <end position="265"/>
    </location>
</feature>
<dbReference type="InterPro" id="IPR000700">
    <property type="entry name" value="PAS-assoc_C"/>
</dbReference>
<comment type="caution">
    <text evidence="13">The sequence shown here is derived from an EMBL/GenBank/DDBJ whole genome shotgun (WGS) entry which is preliminary data.</text>
</comment>
<dbReference type="SUPFAM" id="SSF47384">
    <property type="entry name" value="Homodimeric domain of signal transducing histidine kinase"/>
    <property type="match status" value="1"/>
</dbReference>
<keyword evidence="8" id="KW-0902">Two-component regulatory system</keyword>
<evidence type="ECO:0000256" key="4">
    <source>
        <dbReference type="ARBA" id="ARBA00022679"/>
    </source>
</evidence>
<dbReference type="CDD" id="cd00082">
    <property type="entry name" value="HisKA"/>
    <property type="match status" value="1"/>
</dbReference>
<dbReference type="Gene3D" id="2.10.70.100">
    <property type="match status" value="1"/>
</dbReference>
<dbReference type="SMART" id="SM00387">
    <property type="entry name" value="HATPase_c"/>
    <property type="match status" value="1"/>
</dbReference>
<dbReference type="Proteomes" id="UP000280307">
    <property type="component" value="Unassembled WGS sequence"/>
</dbReference>
<dbReference type="InterPro" id="IPR036890">
    <property type="entry name" value="HATPase_C_sf"/>
</dbReference>
<dbReference type="Pfam" id="PF08447">
    <property type="entry name" value="PAS_3"/>
    <property type="match status" value="1"/>
</dbReference>
<keyword evidence="4" id="KW-0808">Transferase</keyword>
<evidence type="ECO:0000259" key="11">
    <source>
        <dbReference type="PROSITE" id="PS50110"/>
    </source>
</evidence>
<dbReference type="Pfam" id="PF00072">
    <property type="entry name" value="Response_reg"/>
    <property type="match status" value="1"/>
</dbReference>
<feature type="domain" description="PAC" evidence="12">
    <location>
        <begin position="333"/>
        <end position="385"/>
    </location>
</feature>
<sequence>MSLFDLTPFFACSHDLICLTDSSGMILSANQSLRDFLGWADTTTPSVVWSSRLHPDEQSGVLHELARLAEECSEVAFTCLYRNHADSYQRVAWRIMRHPHEDCLCLSGRDLSSSDAQTNALARLQAQLAHVSHELQVSQARLDASQRLASVGSWEVDMVTHQLWWSLEVYRVFEVDPSQTSASLELFRAMVHPDDRAAVSSAFAASVANQTPYAITHRLLLPGGRIKYVSEHARTIYDAEGNPMKAIGTMQDITVWQEAENELRRKDAAVAASLNGIAMADLDGLITYVNRSFLDMWGYADPVQVLGRPAISFWDTPESAAEVVAAIQAQGKWIGELVARRTDGEPRMMQVSASLFHDNLGTPLGMLASFQDITAAKRLQAQFLQAQKMESVGRLAGGVAHDFNNLLTVMKGYVDLTLFALKAGDPLIHDLTQVSKAIDSAASLTQQLLAFSRRQIIAPQVINLNTVIARVQRMLVRLLGEDIELQTNLAPHLAPVRFDPGQCEQIIINLAVNARDAMPQGGTLTITTAHVALEAPHVSPHNEPIPSGDYVLLTVADTGMGMSAEVQDHLFEPFFTTKDQGKGTGLGLAMVYGAVSQNGGSIAVTSEADVGTCVKIYLPPTQVMTAATETRASSALPRGHQTIVLVEDDEMVRTLANRLLSDQGYRVFAFRDGPAALRTIRAMNDPIDLLVTDVILPAMNGRVLAEELRQLRPNIKVLFTSGYTANVIVHHGILEAGIEFLPKPYALTTLAQRVREVLVG</sequence>
<evidence type="ECO:0000256" key="6">
    <source>
        <dbReference type="ARBA" id="ARBA00022777"/>
    </source>
</evidence>
<dbReference type="Gene3D" id="3.40.50.2300">
    <property type="match status" value="1"/>
</dbReference>
<dbReference type="SUPFAM" id="SSF52172">
    <property type="entry name" value="CheY-like"/>
    <property type="match status" value="1"/>
</dbReference>
<dbReference type="InterPro" id="IPR001610">
    <property type="entry name" value="PAC"/>
</dbReference>
<evidence type="ECO:0000256" key="1">
    <source>
        <dbReference type="ARBA" id="ARBA00000085"/>
    </source>
</evidence>
<feature type="modified residue" description="4-aspartylphosphate" evidence="9">
    <location>
        <position position="693"/>
    </location>
</feature>
<dbReference type="InterPro" id="IPR011006">
    <property type="entry name" value="CheY-like_superfamily"/>
</dbReference>
<dbReference type="PRINTS" id="PR00344">
    <property type="entry name" value="BCTRLSENSOR"/>
</dbReference>
<dbReference type="InterPro" id="IPR000014">
    <property type="entry name" value="PAS"/>
</dbReference>
<accession>A0A426U374</accession>
<dbReference type="PANTHER" id="PTHR43065">
    <property type="entry name" value="SENSOR HISTIDINE KINASE"/>
    <property type="match status" value="1"/>
</dbReference>
<dbReference type="GO" id="GO:0005524">
    <property type="term" value="F:ATP binding"/>
    <property type="evidence" value="ECO:0007669"/>
    <property type="project" value="UniProtKB-KW"/>
</dbReference>
<protein>
    <recommendedName>
        <fullName evidence="2">histidine kinase</fullName>
        <ecNumber evidence="2">2.7.13.3</ecNumber>
    </recommendedName>
</protein>
<gene>
    <name evidence="13" type="ORF">EI684_07460</name>
</gene>
<dbReference type="Pfam" id="PF02518">
    <property type="entry name" value="HATPase_c"/>
    <property type="match status" value="1"/>
</dbReference>
<dbReference type="InterPro" id="IPR003594">
    <property type="entry name" value="HATPase_dom"/>
</dbReference>
<dbReference type="PROSITE" id="PS50109">
    <property type="entry name" value="HIS_KIN"/>
    <property type="match status" value="1"/>
</dbReference>
<keyword evidence="3 9" id="KW-0597">Phosphoprotein</keyword>
<dbReference type="PANTHER" id="PTHR43065:SF46">
    <property type="entry name" value="C4-DICARBOXYLATE TRANSPORT SENSOR PROTEIN DCTB"/>
    <property type="match status" value="1"/>
</dbReference>
<evidence type="ECO:0000313" key="14">
    <source>
        <dbReference type="Proteomes" id="UP000280307"/>
    </source>
</evidence>
<dbReference type="NCBIfam" id="TIGR00229">
    <property type="entry name" value="sensory_box"/>
    <property type="match status" value="1"/>
</dbReference>
<dbReference type="InterPro" id="IPR013767">
    <property type="entry name" value="PAS_fold"/>
</dbReference>
<dbReference type="InterPro" id="IPR013655">
    <property type="entry name" value="PAS_fold_3"/>
</dbReference>
<dbReference type="GO" id="GO:0000155">
    <property type="term" value="F:phosphorelay sensor kinase activity"/>
    <property type="evidence" value="ECO:0007669"/>
    <property type="project" value="InterPro"/>
</dbReference>
<feature type="domain" description="Response regulatory" evidence="11">
    <location>
        <begin position="642"/>
        <end position="758"/>
    </location>
</feature>
<dbReference type="InterPro" id="IPR004358">
    <property type="entry name" value="Sig_transdc_His_kin-like_C"/>
</dbReference>
<dbReference type="InterPro" id="IPR003661">
    <property type="entry name" value="HisK_dim/P_dom"/>
</dbReference>
<dbReference type="SUPFAM" id="SSF55785">
    <property type="entry name" value="PYP-like sensor domain (PAS domain)"/>
    <property type="match status" value="3"/>
</dbReference>
<proteinExistence type="predicted"/>
<dbReference type="SUPFAM" id="SSF55874">
    <property type="entry name" value="ATPase domain of HSP90 chaperone/DNA topoisomerase II/histidine kinase"/>
    <property type="match status" value="1"/>
</dbReference>
<keyword evidence="5" id="KW-0547">Nucleotide-binding</keyword>
<keyword evidence="7" id="KW-0067">ATP-binding</keyword>
<dbReference type="InterPro" id="IPR036097">
    <property type="entry name" value="HisK_dim/P_sf"/>
</dbReference>
<dbReference type="EMBL" id="RSAS01000285">
    <property type="protein sequence ID" value="RRR74269.1"/>
    <property type="molecule type" value="Genomic_DNA"/>
</dbReference>
<comment type="catalytic activity">
    <reaction evidence="1">
        <text>ATP + protein L-histidine = ADP + protein N-phospho-L-histidine.</text>
        <dbReference type="EC" id="2.7.13.3"/>
    </reaction>
</comment>
<feature type="domain" description="Histidine kinase" evidence="10">
    <location>
        <begin position="398"/>
        <end position="622"/>
    </location>
</feature>
<dbReference type="Gene3D" id="3.30.565.10">
    <property type="entry name" value="Histidine kinase-like ATPase, C-terminal domain"/>
    <property type="match status" value="1"/>
</dbReference>
<evidence type="ECO:0000256" key="7">
    <source>
        <dbReference type="ARBA" id="ARBA00022840"/>
    </source>
</evidence>
<organism evidence="13 14">
    <name type="scientific">Candidatus Viridilinea halotolerans</name>
    <dbReference type="NCBI Taxonomy" id="2491704"/>
    <lineage>
        <taxon>Bacteria</taxon>
        <taxon>Bacillati</taxon>
        <taxon>Chloroflexota</taxon>
        <taxon>Chloroflexia</taxon>
        <taxon>Chloroflexales</taxon>
        <taxon>Chloroflexineae</taxon>
        <taxon>Oscillochloridaceae</taxon>
        <taxon>Candidatus Viridilinea</taxon>
    </lineage>
</organism>
<dbReference type="InterPro" id="IPR035965">
    <property type="entry name" value="PAS-like_dom_sf"/>
</dbReference>
<dbReference type="Gene3D" id="1.10.287.130">
    <property type="match status" value="1"/>
</dbReference>
<dbReference type="GO" id="GO:0006355">
    <property type="term" value="P:regulation of DNA-templated transcription"/>
    <property type="evidence" value="ECO:0007669"/>
    <property type="project" value="InterPro"/>
</dbReference>
<dbReference type="CDD" id="cd00130">
    <property type="entry name" value="PAS"/>
    <property type="match status" value="3"/>
</dbReference>
<dbReference type="Pfam" id="PF00989">
    <property type="entry name" value="PAS"/>
    <property type="match status" value="1"/>
</dbReference>
<dbReference type="AlphaFoldDB" id="A0A426U374"/>
<dbReference type="InterPro" id="IPR001789">
    <property type="entry name" value="Sig_transdc_resp-reg_receiver"/>
</dbReference>
<evidence type="ECO:0000256" key="2">
    <source>
        <dbReference type="ARBA" id="ARBA00012438"/>
    </source>
</evidence>
<evidence type="ECO:0000256" key="5">
    <source>
        <dbReference type="ARBA" id="ARBA00022741"/>
    </source>
</evidence>
<dbReference type="SMART" id="SM00086">
    <property type="entry name" value="PAC"/>
    <property type="match status" value="2"/>
</dbReference>